<organism evidence="3 4">
    <name type="scientific">Actinoalloteichus hymeniacidonis</name>
    <dbReference type="NCBI Taxonomy" id="340345"/>
    <lineage>
        <taxon>Bacteria</taxon>
        <taxon>Bacillati</taxon>
        <taxon>Actinomycetota</taxon>
        <taxon>Actinomycetes</taxon>
        <taxon>Pseudonocardiales</taxon>
        <taxon>Pseudonocardiaceae</taxon>
        <taxon>Actinoalloteichus</taxon>
    </lineage>
</organism>
<feature type="region of interest" description="Disordered" evidence="1">
    <location>
        <begin position="316"/>
        <end position="356"/>
    </location>
</feature>
<dbReference type="KEGG" id="ahm:TL08_22525"/>
<dbReference type="GO" id="GO:0004371">
    <property type="term" value="F:glycerone kinase activity"/>
    <property type="evidence" value="ECO:0007669"/>
    <property type="project" value="InterPro"/>
</dbReference>
<feature type="region of interest" description="Disordered" evidence="1">
    <location>
        <begin position="204"/>
        <end position="236"/>
    </location>
</feature>
<sequence length="583" mass="58937">MLQALDADAVSRWADTCVADLEANREEIDRINVYPVADADTGSNLLHTMRSALDSLRRAPAEVTSAVGGAISALAKGALTGARGNSGVILSQVLRGLAETVQGASSFTGVALRAALSRADELATAAVARPVPGTVLSVLHAAAQAAGETESDSLPVVAAAALDAAERALDRTPDQLAVLARAGVVDAGGRGLVVLLEALSSVVGGGSDRDTGTRAATGGTAGGPAAEPPSATAAGEVAGASGPAYEVMYLLSDTDADRADELRGILDELGDSVSVAGDGAGLWSVHVHCDDIGFAIEAGVQRGRPHDIRVLRFADAASPSEGPSPTGPRQADPTQADPTAVGAPADQLRSCSPPIKSPAAPSNLRAVVAMAGSAPLAELLSEEGASVLQPDPEPGTDRMAELLAVIRDTRARHVCLLPDGPASLDIAEQAAGLARDGGQDVVVVPVLSPVQGLAALAVHDPRRRPAADCVAMAEAAAATRRGEVVIADNTALTWVGRCEPGDALGLIDGEVVIIGADPIRTASDLLDRMLSVGGELVTILLGADAPDGLLTALSERLRRAHPEVDLTSFDGELPATVLLLGVE</sequence>
<dbReference type="SMART" id="SM01120">
    <property type="entry name" value="Dak2"/>
    <property type="match status" value="1"/>
</dbReference>
<dbReference type="Pfam" id="PF21645">
    <property type="entry name" value="FakA-like_M"/>
    <property type="match status" value="1"/>
</dbReference>
<dbReference type="Pfam" id="PF02734">
    <property type="entry name" value="Dak2"/>
    <property type="match status" value="1"/>
</dbReference>
<dbReference type="RefSeq" id="WP_069851815.1">
    <property type="nucleotide sequence ID" value="NZ_CP014859.1"/>
</dbReference>
<dbReference type="Pfam" id="PF13684">
    <property type="entry name" value="FakA-like_C"/>
    <property type="match status" value="1"/>
</dbReference>
<keyword evidence="4" id="KW-1185">Reference proteome</keyword>
<protein>
    <submittedName>
        <fullName evidence="3">DAK2 domain fusion protein</fullName>
    </submittedName>
</protein>
<dbReference type="EMBL" id="CP014859">
    <property type="protein sequence ID" value="AOS65287.1"/>
    <property type="molecule type" value="Genomic_DNA"/>
</dbReference>
<reference evidence="4" key="1">
    <citation type="submission" date="2016-03" db="EMBL/GenBank/DDBJ databases">
        <title>Complete genome sequence of the type strain Actinoalloteichus hymeniacidonis DSM 45092.</title>
        <authorList>
            <person name="Schaffert L."/>
            <person name="Albersmeier A."/>
            <person name="Winkler A."/>
            <person name="Kalinowski J."/>
            <person name="Zotchev S."/>
            <person name="Ruckert C."/>
        </authorList>
    </citation>
    <scope>NUCLEOTIDE SEQUENCE [LARGE SCALE GENOMIC DNA]</scope>
    <source>
        <strain evidence="4">HPA177(T) (DSM 45092(T))</strain>
    </source>
</reference>
<feature type="domain" description="DhaL" evidence="2">
    <location>
        <begin position="8"/>
        <end position="201"/>
    </location>
</feature>
<dbReference type="NCBIfam" id="TIGR03599">
    <property type="entry name" value="YloV"/>
    <property type="match status" value="1"/>
</dbReference>
<dbReference type="InterPro" id="IPR050270">
    <property type="entry name" value="DegV_domain_contain"/>
</dbReference>
<dbReference type="GO" id="GO:0006071">
    <property type="term" value="P:glycerol metabolic process"/>
    <property type="evidence" value="ECO:0007669"/>
    <property type="project" value="InterPro"/>
</dbReference>
<dbReference type="Gene3D" id="1.25.40.340">
    <property type="match status" value="1"/>
</dbReference>
<dbReference type="Proteomes" id="UP000095210">
    <property type="component" value="Chromosome"/>
</dbReference>
<gene>
    <name evidence="3" type="ORF">TL08_22525</name>
</gene>
<dbReference type="InterPro" id="IPR033470">
    <property type="entry name" value="FakA-like_C"/>
</dbReference>
<dbReference type="SMART" id="SM01121">
    <property type="entry name" value="Dak1_2"/>
    <property type="match status" value="1"/>
</dbReference>
<feature type="compositionally biased region" description="Low complexity" evidence="1">
    <location>
        <begin position="213"/>
        <end position="235"/>
    </location>
</feature>
<evidence type="ECO:0000313" key="3">
    <source>
        <dbReference type="EMBL" id="AOS65287.1"/>
    </source>
</evidence>
<dbReference type="InterPro" id="IPR004007">
    <property type="entry name" value="DhaL_dom"/>
</dbReference>
<evidence type="ECO:0000313" key="4">
    <source>
        <dbReference type="Proteomes" id="UP000095210"/>
    </source>
</evidence>
<proteinExistence type="predicted"/>
<evidence type="ECO:0000256" key="1">
    <source>
        <dbReference type="SAM" id="MobiDB-lite"/>
    </source>
</evidence>
<dbReference type="InterPro" id="IPR036117">
    <property type="entry name" value="DhaL_dom_sf"/>
</dbReference>
<dbReference type="PROSITE" id="PS51480">
    <property type="entry name" value="DHAL"/>
    <property type="match status" value="1"/>
</dbReference>
<dbReference type="PANTHER" id="PTHR33434">
    <property type="entry name" value="DEGV DOMAIN-CONTAINING PROTEIN DR_1986-RELATED"/>
    <property type="match status" value="1"/>
</dbReference>
<evidence type="ECO:0000259" key="2">
    <source>
        <dbReference type="PROSITE" id="PS51480"/>
    </source>
</evidence>
<dbReference type="InterPro" id="IPR048394">
    <property type="entry name" value="FakA-like_M"/>
</dbReference>
<accession>A0AAC9HTF2</accession>
<dbReference type="InterPro" id="IPR019986">
    <property type="entry name" value="YloV-like"/>
</dbReference>
<name>A0AAC9HTF2_9PSEU</name>
<dbReference type="SUPFAM" id="SSF101473">
    <property type="entry name" value="DhaL-like"/>
    <property type="match status" value="1"/>
</dbReference>
<dbReference type="AlphaFoldDB" id="A0AAC9HTF2"/>
<dbReference type="PANTHER" id="PTHR33434:SF4">
    <property type="entry name" value="PHOSPHATASE PROTEIN"/>
    <property type="match status" value="1"/>
</dbReference>